<proteinExistence type="predicted"/>
<dbReference type="PANTHER" id="PTHR37015">
    <property type="entry name" value="REVERSE TRANSCRIPTASE DOMAIN-CONTAINING PROTEIN"/>
    <property type="match status" value="1"/>
</dbReference>
<dbReference type="RefSeq" id="XP_037161062.1">
    <property type="nucleotide sequence ID" value="XM_037312048.1"/>
</dbReference>
<evidence type="ECO:0008006" key="3">
    <source>
        <dbReference type="Google" id="ProtNLM"/>
    </source>
</evidence>
<dbReference type="Proteomes" id="UP000578531">
    <property type="component" value="Unassembled WGS sequence"/>
</dbReference>
<dbReference type="EMBL" id="JACCJC010000055">
    <property type="protein sequence ID" value="KAF6231630.1"/>
    <property type="molecule type" value="Genomic_DNA"/>
</dbReference>
<accession>A0A8H6L131</accession>
<keyword evidence="2" id="KW-1185">Reference proteome</keyword>
<reference evidence="1 2" key="1">
    <citation type="journal article" date="2020" name="Genomics">
        <title>Complete, high-quality genomes from long-read metagenomic sequencing of two wolf lichen thalli reveals enigmatic genome architecture.</title>
        <authorList>
            <person name="McKenzie S.K."/>
            <person name="Walston R.F."/>
            <person name="Allen J.L."/>
        </authorList>
    </citation>
    <scope>NUCLEOTIDE SEQUENCE [LARGE SCALE GENOMIC DNA]</scope>
    <source>
        <strain evidence="1">WasteWater2</strain>
    </source>
</reference>
<evidence type="ECO:0000313" key="1">
    <source>
        <dbReference type="EMBL" id="KAF6231630.1"/>
    </source>
</evidence>
<dbReference type="OrthoDB" id="74545at2759"/>
<gene>
    <name evidence="1" type="ORF">HO173_010162</name>
</gene>
<protein>
    <recommendedName>
        <fullName evidence="3">Reverse transcriptase</fullName>
    </recommendedName>
</protein>
<evidence type="ECO:0000313" key="2">
    <source>
        <dbReference type="Proteomes" id="UP000578531"/>
    </source>
</evidence>
<sequence length="956" mass="107333">METSTALTQSMYHITTTKLNALSKQQQSYETIKQRILDAAASQSTQVGKVEILLDAFEVHDIDTPANISKINVRQYLEQSRHDPSVPSTLLREWQTAFEQALDVPSRKYEQASLFGRLVMEWLGSAGESPLSDTPSSSQDHFEHVGRKEMYDQRKEWESVVFTEGSTSSPAAIETYLTGIFGSTSKAKRMVKEPLDSLREGMRSFRLGNFDTSALQTCMTGMLETDLLSEEKRKALADFRNNPTILQEMADVLNMQVDALDSWSWGEAIPVNVRRALNGKYRVFMDEEILQALLLHFIGMKWATHFRTVFDTFFRSGAWKQSSDNLLDGQARRNRQRFLGQEDGCERSVRNARREKYQSDYFLSQLPKAFNDTTDNYCKGSPNDDVKSPMAIKQSLLHLISTEVLLNVRLNRSVTVFQSDFKWFGPSLPHATTLSVLHFFGVPEFWLKFFEKFLKAPVKFVQDGPGAQTQIRQCGVPIQHRLSDAMGEAVLFSLDFAINKSTGSNLYRLHDDVWFWGSSHASVLAWETSQEFASVMGLTLNEEKTGAASVSGNSDLPQETSLSNRLPQGEVRWGFLKLGSSGKWTIDDQQVETHTRELQQQLKACKSVLAWVQAWNVYVARFISNNFGESANCLGRPHLDMVIEAFDKIQRGLFADVNLPGDNVGEYLRIELASRFGVEGISDGFFYFPIELGGLGMRNPLIPLFLARKESLKDPGVKLDEAFELEEADYNNAKQSYEDGTSMSGLVHPNADIEPFMSLHEYTRYREETSIHLHQAYIDLLAPPGSAIVEPTPDIQNAVQKLDPIPAGQGRSLYEHWVLQLYGADIIKKYGGLALGEKKLLPIGLAGSTIPPSIDLQRAGPVLEADFDGDAFWSPESLILSKPILSKKAILTVVQTTDFTQSATLSSRKIPKYTPDPGVDTVYKRPKSAIRSSNRIHHHASTSEVLRKINSSIKAK</sequence>
<organism evidence="1 2">
    <name type="scientific">Letharia columbiana</name>
    <dbReference type="NCBI Taxonomy" id="112416"/>
    <lineage>
        <taxon>Eukaryota</taxon>
        <taxon>Fungi</taxon>
        <taxon>Dikarya</taxon>
        <taxon>Ascomycota</taxon>
        <taxon>Pezizomycotina</taxon>
        <taxon>Lecanoromycetes</taxon>
        <taxon>OSLEUM clade</taxon>
        <taxon>Lecanoromycetidae</taxon>
        <taxon>Lecanorales</taxon>
        <taxon>Lecanorineae</taxon>
        <taxon>Parmeliaceae</taxon>
        <taxon>Letharia</taxon>
    </lineage>
</organism>
<dbReference type="GeneID" id="59291809"/>
<comment type="caution">
    <text evidence="1">The sequence shown here is derived from an EMBL/GenBank/DDBJ whole genome shotgun (WGS) entry which is preliminary data.</text>
</comment>
<dbReference type="AlphaFoldDB" id="A0A8H6L131"/>
<dbReference type="PANTHER" id="PTHR37015:SF2">
    <property type="entry name" value="REVERSE TRANSCRIPTASE DOMAIN-CONTAINING PROTEIN"/>
    <property type="match status" value="1"/>
</dbReference>
<name>A0A8H6L131_9LECA</name>